<dbReference type="FunFam" id="1.10.110.10:FF:000001">
    <property type="entry name" value="Bifunctional inhibitor/lipid-transfer protein/seed storage 2S albumin superfamily protein"/>
    <property type="match status" value="1"/>
</dbReference>
<dbReference type="Proteomes" id="UP001157006">
    <property type="component" value="Chromosome 4"/>
</dbReference>
<keyword evidence="10" id="KW-0812">Transmembrane</keyword>
<evidence type="ECO:0000256" key="4">
    <source>
        <dbReference type="ARBA" id="ARBA00022622"/>
    </source>
</evidence>
<dbReference type="AlphaFoldDB" id="A0AAV1AA60"/>
<dbReference type="SUPFAM" id="SSF47699">
    <property type="entry name" value="Bifunctional inhibitor/lipid-transfer protein/seed storage 2S albumin"/>
    <property type="match status" value="1"/>
</dbReference>
<evidence type="ECO:0000256" key="9">
    <source>
        <dbReference type="SAM" id="MobiDB-lite"/>
    </source>
</evidence>
<keyword evidence="14" id="KW-1185">Reference proteome</keyword>
<dbReference type="SMART" id="SM00499">
    <property type="entry name" value="AAI"/>
    <property type="match status" value="1"/>
</dbReference>
<dbReference type="InterPro" id="IPR016140">
    <property type="entry name" value="Bifunc_inhib/LTP/seed_store"/>
</dbReference>
<evidence type="ECO:0000256" key="1">
    <source>
        <dbReference type="ARBA" id="ARBA00004609"/>
    </source>
</evidence>
<evidence type="ECO:0000256" key="2">
    <source>
        <dbReference type="ARBA" id="ARBA00009748"/>
    </source>
</evidence>
<dbReference type="GO" id="GO:0005886">
    <property type="term" value="C:plasma membrane"/>
    <property type="evidence" value="ECO:0007669"/>
    <property type="project" value="UniProtKB-SubCell"/>
</dbReference>
<sequence>MLYHSSNSIFHFLLLASMVIGIGMSDSSKDKQECTDQLASLATCLPYVEGQGKTPATDCCDGLKTLLKTNEKCLCLIIKDRNDPDLGGIVINVTLALNLPKVCNAPANVSKCPELLHMDPKSAEAQVFYQLKNGSRNIGPSAAPSSSHGASTHANSTTEKSDAFSKEKKLFGLEALAVAILVWFLLGSTDGNIFIEIPM</sequence>
<keyword evidence="8" id="KW-0449">Lipoprotein</keyword>
<proteinExistence type="inferred from homology"/>
<evidence type="ECO:0000256" key="3">
    <source>
        <dbReference type="ARBA" id="ARBA00022475"/>
    </source>
</evidence>
<keyword evidence="5 11" id="KW-0732">Signal</keyword>
<dbReference type="InterPro" id="IPR043325">
    <property type="entry name" value="LTSS"/>
</dbReference>
<feature type="transmembrane region" description="Helical" evidence="10">
    <location>
        <begin position="170"/>
        <end position="189"/>
    </location>
</feature>
<dbReference type="Pfam" id="PF14368">
    <property type="entry name" value="LTP_2"/>
    <property type="match status" value="1"/>
</dbReference>
<dbReference type="EMBL" id="OX451739">
    <property type="protein sequence ID" value="CAI8607027.1"/>
    <property type="molecule type" value="Genomic_DNA"/>
</dbReference>
<gene>
    <name evidence="13" type="ORF">VFH_IV018880</name>
</gene>
<comment type="similarity">
    <text evidence="2">Belongs to the plant LTP family.</text>
</comment>
<feature type="chain" id="PRO_5043841389" description="Bifunctional inhibitor/plant lipid transfer protein/seed storage helical domain-containing protein" evidence="11">
    <location>
        <begin position="26"/>
        <end position="199"/>
    </location>
</feature>
<keyword evidence="4" id="KW-0336">GPI-anchor</keyword>
<keyword evidence="3" id="KW-1003">Cell membrane</keyword>
<feature type="compositionally biased region" description="Low complexity" evidence="9">
    <location>
        <begin position="139"/>
        <end position="154"/>
    </location>
</feature>
<keyword evidence="7" id="KW-0325">Glycoprotein</keyword>
<evidence type="ECO:0000256" key="8">
    <source>
        <dbReference type="ARBA" id="ARBA00023288"/>
    </source>
</evidence>
<evidence type="ECO:0000256" key="11">
    <source>
        <dbReference type="SAM" id="SignalP"/>
    </source>
</evidence>
<evidence type="ECO:0000256" key="5">
    <source>
        <dbReference type="ARBA" id="ARBA00022729"/>
    </source>
</evidence>
<dbReference type="CDD" id="cd00010">
    <property type="entry name" value="AAI_LTSS"/>
    <property type="match status" value="1"/>
</dbReference>
<feature type="domain" description="Bifunctional inhibitor/plant lipid transfer protein/seed storage helical" evidence="12">
    <location>
        <begin position="34"/>
        <end position="112"/>
    </location>
</feature>
<evidence type="ECO:0000256" key="6">
    <source>
        <dbReference type="ARBA" id="ARBA00023157"/>
    </source>
</evidence>
<accession>A0AAV1AA60</accession>
<feature type="signal peptide" evidence="11">
    <location>
        <begin position="1"/>
        <end position="25"/>
    </location>
</feature>
<name>A0AAV1AA60_VICFA</name>
<dbReference type="GO" id="GO:0098552">
    <property type="term" value="C:side of membrane"/>
    <property type="evidence" value="ECO:0007669"/>
    <property type="project" value="UniProtKB-KW"/>
</dbReference>
<dbReference type="PANTHER" id="PTHR33044">
    <property type="entry name" value="BIFUNCTIONAL INHIBITOR/LIPID-TRANSFER PROTEIN/SEED STORAGE 2S ALBUMIN SUPERFAMILY PROTEIN-RELATED"/>
    <property type="match status" value="1"/>
</dbReference>
<evidence type="ECO:0000313" key="13">
    <source>
        <dbReference type="EMBL" id="CAI8607027.1"/>
    </source>
</evidence>
<evidence type="ECO:0000256" key="7">
    <source>
        <dbReference type="ARBA" id="ARBA00023180"/>
    </source>
</evidence>
<dbReference type="InterPro" id="IPR036312">
    <property type="entry name" value="Bifun_inhib/LTP/seed_sf"/>
</dbReference>
<reference evidence="13 14" key="1">
    <citation type="submission" date="2023-01" db="EMBL/GenBank/DDBJ databases">
        <authorList>
            <person name="Kreplak J."/>
        </authorList>
    </citation>
    <scope>NUCLEOTIDE SEQUENCE [LARGE SCALE GENOMIC DNA]</scope>
</reference>
<keyword evidence="10" id="KW-1133">Transmembrane helix</keyword>
<dbReference type="Gene3D" id="1.10.110.10">
    <property type="entry name" value="Plant lipid-transfer and hydrophobic proteins"/>
    <property type="match status" value="1"/>
</dbReference>
<protein>
    <recommendedName>
        <fullName evidence="12">Bifunctional inhibitor/plant lipid transfer protein/seed storage helical domain-containing protein</fullName>
    </recommendedName>
</protein>
<keyword evidence="6" id="KW-1015">Disulfide bond</keyword>
<keyword evidence="10" id="KW-0472">Membrane</keyword>
<comment type="subcellular location">
    <subcellularLocation>
        <location evidence="1">Cell membrane</location>
        <topology evidence="1">Lipid-anchor</topology>
        <topology evidence="1">GPI-anchor</topology>
    </subcellularLocation>
</comment>
<organism evidence="13 14">
    <name type="scientific">Vicia faba</name>
    <name type="common">Broad bean</name>
    <name type="synonym">Faba vulgaris</name>
    <dbReference type="NCBI Taxonomy" id="3906"/>
    <lineage>
        <taxon>Eukaryota</taxon>
        <taxon>Viridiplantae</taxon>
        <taxon>Streptophyta</taxon>
        <taxon>Embryophyta</taxon>
        <taxon>Tracheophyta</taxon>
        <taxon>Spermatophyta</taxon>
        <taxon>Magnoliopsida</taxon>
        <taxon>eudicotyledons</taxon>
        <taxon>Gunneridae</taxon>
        <taxon>Pentapetalae</taxon>
        <taxon>rosids</taxon>
        <taxon>fabids</taxon>
        <taxon>Fabales</taxon>
        <taxon>Fabaceae</taxon>
        <taxon>Papilionoideae</taxon>
        <taxon>50 kb inversion clade</taxon>
        <taxon>NPAAA clade</taxon>
        <taxon>Hologalegina</taxon>
        <taxon>IRL clade</taxon>
        <taxon>Fabeae</taxon>
        <taxon>Vicia</taxon>
    </lineage>
</organism>
<evidence type="ECO:0000313" key="14">
    <source>
        <dbReference type="Proteomes" id="UP001157006"/>
    </source>
</evidence>
<evidence type="ECO:0000259" key="12">
    <source>
        <dbReference type="SMART" id="SM00499"/>
    </source>
</evidence>
<evidence type="ECO:0000256" key="10">
    <source>
        <dbReference type="SAM" id="Phobius"/>
    </source>
</evidence>
<feature type="region of interest" description="Disordered" evidence="9">
    <location>
        <begin position="138"/>
        <end position="160"/>
    </location>
</feature>